<proteinExistence type="predicted"/>
<organism evidence="1 2">
    <name type="scientific">Streptomyces nigrescens</name>
    <dbReference type="NCBI Taxonomy" id="1920"/>
    <lineage>
        <taxon>Bacteria</taxon>
        <taxon>Bacillati</taxon>
        <taxon>Actinomycetota</taxon>
        <taxon>Actinomycetes</taxon>
        <taxon>Kitasatosporales</taxon>
        <taxon>Streptomycetaceae</taxon>
        <taxon>Streptomyces</taxon>
    </lineage>
</organism>
<gene>
    <name evidence="1" type="ORF">Sliba_52490</name>
</gene>
<evidence type="ECO:0000313" key="1">
    <source>
        <dbReference type="EMBL" id="GFE24796.1"/>
    </source>
</evidence>
<dbReference type="AlphaFoldDB" id="A0A640TRE6"/>
<comment type="caution">
    <text evidence="1">The sequence shown here is derived from an EMBL/GenBank/DDBJ whole genome shotgun (WGS) entry which is preliminary data.</text>
</comment>
<protein>
    <recommendedName>
        <fullName evidence="3">DUF397 domain-containing protein</fullName>
    </recommendedName>
</protein>
<accession>A0A640TRE6</accession>
<dbReference type="Proteomes" id="UP000429552">
    <property type="component" value="Unassembled WGS sequence"/>
</dbReference>
<evidence type="ECO:0000313" key="2">
    <source>
        <dbReference type="Proteomes" id="UP000429552"/>
    </source>
</evidence>
<evidence type="ECO:0008006" key="3">
    <source>
        <dbReference type="Google" id="ProtNLM"/>
    </source>
</evidence>
<name>A0A640TRE6_STRNI</name>
<sequence length="58" mass="5952">MRCGIALRNEMSPTTALQGKEEAMAGAPLTLHGPAPAFPATAWAAFADAVKDGHFPGT</sequence>
<dbReference type="EMBL" id="BLIP01000001">
    <property type="protein sequence ID" value="GFE24796.1"/>
    <property type="molecule type" value="Genomic_DNA"/>
</dbReference>
<reference evidence="1 2" key="1">
    <citation type="submission" date="2019-12" db="EMBL/GenBank/DDBJ databases">
        <title>Whole genome shotgun sequence of Streptomyces libani subsp. libani NBRC 13452.</title>
        <authorList>
            <person name="Ichikawa N."/>
            <person name="Kimura A."/>
            <person name="Kitahashi Y."/>
            <person name="Komaki H."/>
            <person name="Tamura T."/>
        </authorList>
    </citation>
    <scope>NUCLEOTIDE SEQUENCE [LARGE SCALE GENOMIC DNA]</scope>
    <source>
        <strain evidence="1 2">NBRC 13452</strain>
    </source>
</reference>